<keyword evidence="1 4" id="KW-0808">Transferase</keyword>
<evidence type="ECO:0000313" key="5">
    <source>
        <dbReference type="Proteomes" id="UP000437131"/>
    </source>
</evidence>
<dbReference type="Pfam" id="PF13508">
    <property type="entry name" value="Acetyltransf_7"/>
    <property type="match status" value="1"/>
</dbReference>
<evidence type="ECO:0000313" key="4">
    <source>
        <dbReference type="EMBL" id="MTF39789.1"/>
    </source>
</evidence>
<dbReference type="GO" id="GO:0016747">
    <property type="term" value="F:acyltransferase activity, transferring groups other than amino-acyl groups"/>
    <property type="evidence" value="ECO:0007669"/>
    <property type="project" value="InterPro"/>
</dbReference>
<dbReference type="CDD" id="cd04301">
    <property type="entry name" value="NAT_SF"/>
    <property type="match status" value="1"/>
</dbReference>
<dbReference type="EMBL" id="WMIA01000017">
    <property type="protein sequence ID" value="MTF39789.1"/>
    <property type="molecule type" value="Genomic_DNA"/>
</dbReference>
<dbReference type="AlphaFoldDB" id="A0A844GY92"/>
<dbReference type="PANTHER" id="PTHR43800">
    <property type="entry name" value="PEPTIDYL-LYSINE N-ACETYLTRANSFERASE YJAB"/>
    <property type="match status" value="1"/>
</dbReference>
<keyword evidence="2" id="KW-0012">Acyltransferase</keyword>
<dbReference type="PROSITE" id="PS51186">
    <property type="entry name" value="GNAT"/>
    <property type="match status" value="1"/>
</dbReference>
<comment type="caution">
    <text evidence="4">The sequence shown here is derived from an EMBL/GenBank/DDBJ whole genome shotgun (WGS) entry which is preliminary data.</text>
</comment>
<organism evidence="4 5">
    <name type="scientific">Cyanobacterium aponinum 0216</name>
    <dbReference type="NCBI Taxonomy" id="2676140"/>
    <lineage>
        <taxon>Bacteria</taxon>
        <taxon>Bacillati</taxon>
        <taxon>Cyanobacteriota</taxon>
        <taxon>Cyanophyceae</taxon>
        <taxon>Oscillatoriophycideae</taxon>
        <taxon>Chroococcales</taxon>
        <taxon>Geminocystaceae</taxon>
        <taxon>Cyanobacterium</taxon>
    </lineage>
</organism>
<evidence type="ECO:0000256" key="2">
    <source>
        <dbReference type="ARBA" id="ARBA00023315"/>
    </source>
</evidence>
<dbReference type="InterPro" id="IPR016181">
    <property type="entry name" value="Acyl_CoA_acyltransferase"/>
</dbReference>
<reference evidence="4 5" key="1">
    <citation type="submission" date="2019-11" db="EMBL/GenBank/DDBJ databases">
        <title>Isolation of a new High Light Tolerant Cyanobacteria.</title>
        <authorList>
            <person name="Dobson Z."/>
            <person name="Vaughn N."/>
            <person name="Vaughn M."/>
            <person name="Fromme P."/>
            <person name="Mazor Y."/>
        </authorList>
    </citation>
    <scope>NUCLEOTIDE SEQUENCE [LARGE SCALE GENOMIC DNA]</scope>
    <source>
        <strain evidence="4 5">0216</strain>
    </source>
</reference>
<proteinExistence type="predicted"/>
<accession>A0A844GY92</accession>
<sequence length="180" mass="20618">MGEVFLNLLDYLELLSGQKSQCNSTIVVSFKGIKIICMWKIREYRESDLLEVLAIWETASKLAHPFLSQSFMAKELNDITNIYLPIALTWIAEEKKEVIGFISLIDCEIGGIFVKPNFHKLGVGKSLMAQAKNKCQCLTVKVFKDNYIGLNFYLKCGFKKIAENIHQETGHQILELQYFE</sequence>
<dbReference type="InterPro" id="IPR000182">
    <property type="entry name" value="GNAT_dom"/>
</dbReference>
<protein>
    <submittedName>
        <fullName evidence="4">GNAT family N-acetyltransferase</fullName>
    </submittedName>
</protein>
<feature type="domain" description="N-acetyltransferase" evidence="3">
    <location>
        <begin position="39"/>
        <end position="180"/>
    </location>
</feature>
<evidence type="ECO:0000259" key="3">
    <source>
        <dbReference type="PROSITE" id="PS51186"/>
    </source>
</evidence>
<dbReference type="SUPFAM" id="SSF55729">
    <property type="entry name" value="Acyl-CoA N-acyltransferases (Nat)"/>
    <property type="match status" value="1"/>
</dbReference>
<evidence type="ECO:0000256" key="1">
    <source>
        <dbReference type="ARBA" id="ARBA00022679"/>
    </source>
</evidence>
<name>A0A844GY92_9CHRO</name>
<dbReference type="Proteomes" id="UP000437131">
    <property type="component" value="Unassembled WGS sequence"/>
</dbReference>
<gene>
    <name evidence="4" type="ORF">GGC33_12755</name>
</gene>
<dbReference type="Gene3D" id="3.40.630.30">
    <property type="match status" value="1"/>
</dbReference>
<dbReference type="PANTHER" id="PTHR43800:SF1">
    <property type="entry name" value="PEPTIDYL-LYSINE N-ACETYLTRANSFERASE YJAB"/>
    <property type="match status" value="1"/>
</dbReference>